<accession>A0A1T5FE58</accession>
<proteinExistence type="predicted"/>
<organism evidence="1 2">
    <name type="scientific">Sphingopyxis flava</name>
    <dbReference type="NCBI Taxonomy" id="1507287"/>
    <lineage>
        <taxon>Bacteria</taxon>
        <taxon>Pseudomonadati</taxon>
        <taxon>Pseudomonadota</taxon>
        <taxon>Alphaproteobacteria</taxon>
        <taxon>Sphingomonadales</taxon>
        <taxon>Sphingomonadaceae</taxon>
        <taxon>Sphingopyxis</taxon>
    </lineage>
</organism>
<dbReference type="EMBL" id="FUYP01000033">
    <property type="protein sequence ID" value="SKB94338.1"/>
    <property type="molecule type" value="Genomic_DNA"/>
</dbReference>
<gene>
    <name evidence="1" type="ORF">SAMN06295937_103318</name>
</gene>
<protein>
    <submittedName>
        <fullName evidence="1">Uncharacterized protein</fullName>
    </submittedName>
</protein>
<keyword evidence="2" id="KW-1185">Reference proteome</keyword>
<reference evidence="2" key="1">
    <citation type="submission" date="2017-02" db="EMBL/GenBank/DDBJ databases">
        <authorList>
            <person name="Varghese N."/>
            <person name="Submissions S."/>
        </authorList>
    </citation>
    <scope>NUCLEOTIDE SEQUENCE [LARGE SCALE GENOMIC DNA]</scope>
    <source>
        <strain evidence="2">R11H</strain>
    </source>
</reference>
<evidence type="ECO:0000313" key="1">
    <source>
        <dbReference type="EMBL" id="SKB94338.1"/>
    </source>
</evidence>
<dbReference type="AlphaFoldDB" id="A0A1T5FE58"/>
<sequence>MALGERRLLALGRLPYLIADDAKVGHLVPDPFGLGIEAGDALAAGGIGHIMFVVPDADADIKLVVDDAGAASYIAADAGIAPREPLRAGDAIRVQVTRDGERALAVRELAEDALDDQRLRRIDLAFAAHQLALARQTPDHPVAIADRPGGEAFLDPPAQTAMRLLGKIFEEQRVHRPLEPGRAGRFND</sequence>
<dbReference type="Proteomes" id="UP000190044">
    <property type="component" value="Unassembled WGS sequence"/>
</dbReference>
<evidence type="ECO:0000313" key="2">
    <source>
        <dbReference type="Proteomes" id="UP000190044"/>
    </source>
</evidence>
<name>A0A1T5FE58_9SPHN</name>